<keyword evidence="1" id="KW-1133">Transmembrane helix</keyword>
<dbReference type="RefSeq" id="WP_138987367.1">
    <property type="nucleotide sequence ID" value="NZ_CP043869.1"/>
</dbReference>
<dbReference type="OrthoDB" id="5781498at2"/>
<sequence length="363" mass="41907">MWFLFGIISLVVYSAYKIYKNLDVAWEGEYRFYKNIDYKIAYSNVLLIGIDSKNGYDYRLKREVWFDRLCKYLGLIVEFQVGDRKFDDLVFIMSDNEQLHRQLAEKEKIIPLVLDIYSAVNQYTFYVKEIRHNSGLLWIKFTTYSVFDEHDIQALVPKVVPLLNKLSNEIESIPDKKDASWTDPFTYKAAALLGISSALGIFGYYQFERLVAFDSSVLIDEATLFYDALLLGSLLLAMLIGSVLLLLRRSSRRHLVLLEALLIGGFGCFATSFFELKDYNADFDTAEPKIFEVSVFDKRSSSSRRRATSYYLYTEDWLNEGTQRSIRVDSSIYVGASSGDKVYVSQKSGALGYRWIESVELKH</sequence>
<gene>
    <name evidence="2" type="ORF">F0U83_08510</name>
</gene>
<dbReference type="EMBL" id="CP043869">
    <property type="protein sequence ID" value="QEQ96755.1"/>
    <property type="molecule type" value="Genomic_DNA"/>
</dbReference>
<organism evidence="2 3">
    <name type="scientific">Neptunomonas concharum</name>
    <dbReference type="NCBI Taxonomy" id="1031538"/>
    <lineage>
        <taxon>Bacteria</taxon>
        <taxon>Pseudomonadati</taxon>
        <taxon>Pseudomonadota</taxon>
        <taxon>Gammaproteobacteria</taxon>
        <taxon>Oceanospirillales</taxon>
        <taxon>Oceanospirillaceae</taxon>
        <taxon>Neptunomonas</taxon>
    </lineage>
</organism>
<evidence type="ECO:0000256" key="1">
    <source>
        <dbReference type="SAM" id="Phobius"/>
    </source>
</evidence>
<evidence type="ECO:0000313" key="3">
    <source>
        <dbReference type="Proteomes" id="UP000324760"/>
    </source>
</evidence>
<name>A0A5P1RBV3_9GAMM</name>
<feature type="transmembrane region" description="Helical" evidence="1">
    <location>
        <begin position="254"/>
        <end position="274"/>
    </location>
</feature>
<dbReference type="AlphaFoldDB" id="A0A5P1RBV3"/>
<keyword evidence="3" id="KW-1185">Reference proteome</keyword>
<protein>
    <submittedName>
        <fullName evidence="2">Uncharacterized protein</fullName>
    </submittedName>
</protein>
<accession>A0A5P1RBV3</accession>
<keyword evidence="1" id="KW-0472">Membrane</keyword>
<proteinExistence type="predicted"/>
<dbReference type="Proteomes" id="UP000324760">
    <property type="component" value="Chromosome"/>
</dbReference>
<evidence type="ECO:0000313" key="2">
    <source>
        <dbReference type="EMBL" id="QEQ96755.1"/>
    </source>
</evidence>
<feature type="transmembrane region" description="Helical" evidence="1">
    <location>
        <begin position="225"/>
        <end position="247"/>
    </location>
</feature>
<reference evidence="2 3" key="1">
    <citation type="journal article" date="2019" name="Biochem. Eng. J.">
        <title>Metabolic engineering of the marine bacteria Neptunomonas concharum for the production of acetoin and meso-2,3-butanediol from acetate.</title>
        <authorList>
            <person name="Li W."/>
            <person name="Pu N."/>
            <person name="Liu C.-X."/>
            <person name="Yuan Q.-P."/>
            <person name="Li Z.-J."/>
        </authorList>
    </citation>
    <scope>NUCLEOTIDE SEQUENCE [LARGE SCALE GENOMIC DNA]</scope>
    <source>
        <strain evidence="2 3">JCM17730</strain>
    </source>
</reference>
<keyword evidence="1" id="KW-0812">Transmembrane</keyword>
<dbReference type="KEGG" id="ncu:F0U83_08510"/>